<name>A0A1T4VXP3_9GAMM</name>
<evidence type="ECO:0000313" key="3">
    <source>
        <dbReference type="Proteomes" id="UP000190460"/>
    </source>
</evidence>
<sequence length="365" mass="41354">MNKYSFKLVIRFSSIVFLLVFGCVNYLHAEERVKYLSGQKNILNNKQIRLLDTHAANALSACDFIYTGAPIGNIAGDMIYKCIESADHWFYSNGYKNIGLSDKQIYDFHGQSLNIKMPSGLPDEQLRKFHILDDYLGNKLLPYILAMSRIDQAKLLRKIAFFYSDNLVFIQTMINKGVSVKDVLLRQIGEGGALWAPCEAYHLFLKQNIKLYKDNKTLYEPIPDFDGKKGINSSYRWEDLHHLSDHTYNVCPEAIEKLARANSALLNKRQSYGGVTPLHLYLSGLDVNIELVSKLLTSANINMKTSLGNTPLHEFLINNKGSTNINQQIIKMMIVRGANINIKNNKGVTVKDLILKHPGLSGFFK</sequence>
<organism evidence="2 3">
    <name type="scientific">Thiothrix eikelboomii</name>
    <dbReference type="NCBI Taxonomy" id="92487"/>
    <lineage>
        <taxon>Bacteria</taxon>
        <taxon>Pseudomonadati</taxon>
        <taxon>Pseudomonadota</taxon>
        <taxon>Gammaproteobacteria</taxon>
        <taxon>Thiotrichales</taxon>
        <taxon>Thiotrichaceae</taxon>
        <taxon>Thiothrix</taxon>
    </lineage>
</organism>
<evidence type="ECO:0000313" key="2">
    <source>
        <dbReference type="EMBL" id="SKA69261.1"/>
    </source>
</evidence>
<dbReference type="PROSITE" id="PS51257">
    <property type="entry name" value="PROKAR_LIPOPROTEIN"/>
    <property type="match status" value="1"/>
</dbReference>
<dbReference type="STRING" id="92487.SAMN02745130_00416"/>
<feature type="repeat" description="ANK" evidence="1">
    <location>
        <begin position="307"/>
        <end position="345"/>
    </location>
</feature>
<dbReference type="InterPro" id="IPR036770">
    <property type="entry name" value="Ankyrin_rpt-contain_sf"/>
</dbReference>
<dbReference type="PROSITE" id="PS50088">
    <property type="entry name" value="ANK_REPEAT"/>
    <property type="match status" value="1"/>
</dbReference>
<reference evidence="2 3" key="1">
    <citation type="submission" date="2017-02" db="EMBL/GenBank/DDBJ databases">
        <authorList>
            <person name="Peterson S.W."/>
        </authorList>
    </citation>
    <scope>NUCLEOTIDE SEQUENCE [LARGE SCALE GENOMIC DNA]</scope>
    <source>
        <strain evidence="2 3">ATCC 49788</strain>
    </source>
</reference>
<dbReference type="AlphaFoldDB" id="A0A1T4VXP3"/>
<dbReference type="OrthoDB" id="5518868at2"/>
<accession>A0A1T4VXP3</accession>
<dbReference type="EMBL" id="FUYB01000002">
    <property type="protein sequence ID" value="SKA69261.1"/>
    <property type="molecule type" value="Genomic_DNA"/>
</dbReference>
<dbReference type="InterPro" id="IPR002110">
    <property type="entry name" value="Ankyrin_rpt"/>
</dbReference>
<dbReference type="Gene3D" id="1.25.40.20">
    <property type="entry name" value="Ankyrin repeat-containing domain"/>
    <property type="match status" value="1"/>
</dbReference>
<gene>
    <name evidence="2" type="ORF">SAMN02745130_00416</name>
</gene>
<proteinExistence type="predicted"/>
<dbReference type="SUPFAM" id="SSF48403">
    <property type="entry name" value="Ankyrin repeat"/>
    <property type="match status" value="1"/>
</dbReference>
<protein>
    <submittedName>
        <fullName evidence="2">Ankyrin repeat-containing protein</fullName>
    </submittedName>
</protein>
<dbReference type="Pfam" id="PF00023">
    <property type="entry name" value="Ank"/>
    <property type="match status" value="1"/>
</dbReference>
<keyword evidence="3" id="KW-1185">Reference proteome</keyword>
<keyword evidence="1" id="KW-0040">ANK repeat</keyword>
<dbReference type="RefSeq" id="WP_078920925.1">
    <property type="nucleotide sequence ID" value="NZ_FUYB01000002.1"/>
</dbReference>
<dbReference type="SMART" id="SM00248">
    <property type="entry name" value="ANK"/>
    <property type="match status" value="2"/>
</dbReference>
<dbReference type="Proteomes" id="UP000190460">
    <property type="component" value="Unassembled WGS sequence"/>
</dbReference>
<evidence type="ECO:0000256" key="1">
    <source>
        <dbReference type="PROSITE-ProRule" id="PRU00023"/>
    </source>
</evidence>